<reference evidence="3 4" key="1">
    <citation type="submission" date="2022-11" db="EMBL/GenBank/DDBJ databases">
        <title>Genome sequencing of Acetobacter type strain.</title>
        <authorList>
            <person name="Heo J."/>
            <person name="Lee D."/>
            <person name="Han B.-H."/>
            <person name="Hong S.-B."/>
            <person name="Kwon S.-W."/>
        </authorList>
    </citation>
    <scope>NUCLEOTIDE SEQUENCE [LARGE SCALE GENOMIC DNA]</scope>
    <source>
        <strain evidence="3 4">KACC 21253</strain>
    </source>
</reference>
<evidence type="ECO:0000313" key="4">
    <source>
        <dbReference type="Proteomes" id="UP001301152"/>
    </source>
</evidence>
<accession>A0ABT3QEJ0</accession>
<keyword evidence="2" id="KW-1133">Transmembrane helix</keyword>
<evidence type="ECO:0000313" key="3">
    <source>
        <dbReference type="EMBL" id="MCX2563700.1"/>
    </source>
</evidence>
<keyword evidence="2" id="KW-0812">Transmembrane</keyword>
<dbReference type="RefSeq" id="WP_173559671.1">
    <property type="nucleotide sequence ID" value="NZ_JAPIUZ010000003.1"/>
</dbReference>
<keyword evidence="2" id="KW-0472">Membrane</keyword>
<feature type="transmembrane region" description="Helical" evidence="2">
    <location>
        <begin position="12"/>
        <end position="32"/>
    </location>
</feature>
<evidence type="ECO:0000256" key="2">
    <source>
        <dbReference type="SAM" id="Phobius"/>
    </source>
</evidence>
<dbReference type="Proteomes" id="UP001301152">
    <property type="component" value="Unassembled WGS sequence"/>
</dbReference>
<comment type="caution">
    <text evidence="3">The sequence shown here is derived from an EMBL/GenBank/DDBJ whole genome shotgun (WGS) entry which is preliminary data.</text>
</comment>
<organism evidence="3 4">
    <name type="scientific">Acetobacter thailandicus</name>
    <dbReference type="NCBI Taxonomy" id="1502842"/>
    <lineage>
        <taxon>Bacteria</taxon>
        <taxon>Pseudomonadati</taxon>
        <taxon>Pseudomonadota</taxon>
        <taxon>Alphaproteobacteria</taxon>
        <taxon>Acetobacterales</taxon>
        <taxon>Acetobacteraceae</taxon>
        <taxon>Acetobacter</taxon>
    </lineage>
</organism>
<keyword evidence="4" id="KW-1185">Reference proteome</keyword>
<keyword evidence="1" id="KW-0175">Coiled coil</keyword>
<proteinExistence type="predicted"/>
<feature type="coiled-coil region" evidence="1">
    <location>
        <begin position="38"/>
        <end position="65"/>
    </location>
</feature>
<gene>
    <name evidence="3" type="ORF">OQ497_06990</name>
</gene>
<name>A0ABT3QEJ0_9PROT</name>
<protein>
    <submittedName>
        <fullName evidence="3">Uncharacterized protein</fullName>
    </submittedName>
</protein>
<evidence type="ECO:0000256" key="1">
    <source>
        <dbReference type="SAM" id="Coils"/>
    </source>
</evidence>
<sequence length="247" mass="28827">MVPTINSLLSQSGGGIIVAILFAIFHVSYTSLVKRGENKENEERKSELQKNIEEIKGEISKNTETHKIITGRSLDREIKYNQKEYEGLSECWLNMRSAFELANKIANEPSMLPNVNAYDEHQLESYLNTLNISDDDKKIIQHSSKKSAELFYILLHMNIEKIKNTSNDFLNSLYKYQIFIEDDIYEKFYDLFRILDAIIVWKRQIYNQYCSEETKEEARSNIKAHLGEGAKKKMSVLLEEIKEKIKK</sequence>
<dbReference type="EMBL" id="JAPIUZ010000003">
    <property type="protein sequence ID" value="MCX2563700.1"/>
    <property type="molecule type" value="Genomic_DNA"/>
</dbReference>